<feature type="chain" id="PRO_5043371527" description="Phosphoglyceromutase" evidence="1">
    <location>
        <begin position="20"/>
        <end position="374"/>
    </location>
</feature>
<dbReference type="Gene3D" id="3.40.720.10">
    <property type="entry name" value="Alkaline Phosphatase, subunit A"/>
    <property type="match status" value="1"/>
</dbReference>
<dbReference type="SUPFAM" id="SSF53649">
    <property type="entry name" value="Alkaline phosphatase-like"/>
    <property type="match status" value="1"/>
</dbReference>
<keyword evidence="1" id="KW-0732">Signal</keyword>
<gene>
    <name evidence="2" type="ORF">GCM10025791_03610</name>
</gene>
<dbReference type="Pfam" id="PF01663">
    <property type="entry name" value="Phosphodiest"/>
    <property type="match status" value="1"/>
</dbReference>
<evidence type="ECO:0000313" key="3">
    <source>
        <dbReference type="Proteomes" id="UP001409585"/>
    </source>
</evidence>
<accession>A0AAV3TX50</accession>
<dbReference type="InterPro" id="IPR002591">
    <property type="entry name" value="Phosphodiest/P_Trfase"/>
</dbReference>
<name>A0AAV3TX50_9ALTE</name>
<reference evidence="3" key="1">
    <citation type="journal article" date="2019" name="Int. J. Syst. Evol. Microbiol.">
        <title>The Global Catalogue of Microorganisms (GCM) 10K type strain sequencing project: providing services to taxonomists for standard genome sequencing and annotation.</title>
        <authorList>
            <consortium name="The Broad Institute Genomics Platform"/>
            <consortium name="The Broad Institute Genome Sequencing Center for Infectious Disease"/>
            <person name="Wu L."/>
            <person name="Ma J."/>
        </authorList>
    </citation>
    <scope>NUCLEOTIDE SEQUENCE [LARGE SCALE GENOMIC DNA]</scope>
    <source>
        <strain evidence="3">JCM 19134</strain>
    </source>
</reference>
<comment type="caution">
    <text evidence="2">The sequence shown here is derived from an EMBL/GenBank/DDBJ whole genome shotgun (WGS) entry which is preliminary data.</text>
</comment>
<dbReference type="RefSeq" id="WP_345416138.1">
    <property type="nucleotide sequence ID" value="NZ_AP031496.1"/>
</dbReference>
<dbReference type="Proteomes" id="UP001409585">
    <property type="component" value="Unassembled WGS sequence"/>
</dbReference>
<keyword evidence="3" id="KW-1185">Reference proteome</keyword>
<feature type="signal peptide" evidence="1">
    <location>
        <begin position="1"/>
        <end position="19"/>
    </location>
</feature>
<dbReference type="EMBL" id="BAABLX010000003">
    <property type="protein sequence ID" value="GAA4930858.1"/>
    <property type="molecule type" value="Genomic_DNA"/>
</dbReference>
<evidence type="ECO:0000256" key="1">
    <source>
        <dbReference type="SAM" id="SignalP"/>
    </source>
</evidence>
<sequence length="374" mass="42305">MRVLVMCLLAVLCCQKSWAADHLVLITLDGLRWQELFRGYEDALLESEDFTKRPEDLKVMFDGESTEQKREKLMPFMWQTVAKQGVLIGNQDKQSSMLLTNTWWFSYPGYNEILTGKADPSINSNEAVPNKNVTILEWVNQHKDNKSKVAAFTGWDAFPAIINEQRSGVMVNAAFENAQWNKLSDRAKVINELQHSTPSPWHNVRFDAFTYGLAKEYLLAEQPKLMYIALGETDDFAHQEEYDQYIKSAHRSDQFIADLWQTIQTTKGLKGNTNIVIAVDHGRGVTAQTWPHHASAKALKQYFKMEQQPKEGIVGSNAVWLAAIGPDIRALGELTAAQPMYQNQIAATVLSLLGYQFTDYATDIGKPLTTIIEP</sequence>
<organism evidence="2 3">
    <name type="scientific">Halioxenophilus aromaticivorans</name>
    <dbReference type="NCBI Taxonomy" id="1306992"/>
    <lineage>
        <taxon>Bacteria</taxon>
        <taxon>Pseudomonadati</taxon>
        <taxon>Pseudomonadota</taxon>
        <taxon>Gammaproteobacteria</taxon>
        <taxon>Alteromonadales</taxon>
        <taxon>Alteromonadaceae</taxon>
        <taxon>Halioxenophilus</taxon>
    </lineage>
</organism>
<dbReference type="AlphaFoldDB" id="A0AAV3TX50"/>
<evidence type="ECO:0000313" key="2">
    <source>
        <dbReference type="EMBL" id="GAA4930858.1"/>
    </source>
</evidence>
<evidence type="ECO:0008006" key="4">
    <source>
        <dbReference type="Google" id="ProtNLM"/>
    </source>
</evidence>
<dbReference type="InterPro" id="IPR017850">
    <property type="entry name" value="Alkaline_phosphatase_core_sf"/>
</dbReference>
<protein>
    <recommendedName>
        <fullName evidence="4">Phosphoglyceromutase</fullName>
    </recommendedName>
</protein>
<proteinExistence type="predicted"/>